<protein>
    <recommendedName>
        <fullName evidence="3">Up-regulated during septation protein 1 domain-containing protein</fullName>
    </recommendedName>
</protein>
<reference evidence="4 5" key="1">
    <citation type="journal article" date="2020" name="ISME J.">
        <title>Uncovering the hidden diversity of litter-decomposition mechanisms in mushroom-forming fungi.</title>
        <authorList>
            <person name="Floudas D."/>
            <person name="Bentzer J."/>
            <person name="Ahren D."/>
            <person name="Johansson T."/>
            <person name="Persson P."/>
            <person name="Tunlid A."/>
        </authorList>
    </citation>
    <scope>NUCLEOTIDE SEQUENCE [LARGE SCALE GENOMIC DNA]</scope>
    <source>
        <strain evidence="4 5">CBS 406.79</strain>
    </source>
</reference>
<dbReference type="PANTHER" id="PTHR43941:SF1">
    <property type="entry name" value="STRUCTURAL MAINTENANCE OF CHROMOSOMES PROTEIN 2"/>
    <property type="match status" value="1"/>
</dbReference>
<evidence type="ECO:0000313" key="5">
    <source>
        <dbReference type="Proteomes" id="UP000518752"/>
    </source>
</evidence>
<accession>A0A8H5MGC5</accession>
<comment type="caution">
    <text evidence="4">The sequence shown here is derived from an EMBL/GenBank/DDBJ whole genome shotgun (WGS) entry which is preliminary data.</text>
</comment>
<feature type="compositionally biased region" description="Low complexity" evidence="2">
    <location>
        <begin position="587"/>
        <end position="602"/>
    </location>
</feature>
<keyword evidence="5" id="KW-1185">Reference proteome</keyword>
<evidence type="ECO:0000256" key="2">
    <source>
        <dbReference type="SAM" id="MobiDB-lite"/>
    </source>
</evidence>
<dbReference type="GO" id="GO:0003682">
    <property type="term" value="F:chromatin binding"/>
    <property type="evidence" value="ECO:0007669"/>
    <property type="project" value="TreeGrafter"/>
</dbReference>
<dbReference type="InterPro" id="IPR029191">
    <property type="entry name" value="Uds1"/>
</dbReference>
<feature type="compositionally biased region" description="Polar residues" evidence="2">
    <location>
        <begin position="98"/>
        <end position="116"/>
    </location>
</feature>
<feature type="compositionally biased region" description="Low complexity" evidence="2">
    <location>
        <begin position="117"/>
        <end position="140"/>
    </location>
</feature>
<dbReference type="EMBL" id="JAACJN010000003">
    <property type="protein sequence ID" value="KAF5392932.1"/>
    <property type="molecule type" value="Genomic_DNA"/>
</dbReference>
<dbReference type="OrthoDB" id="5569911at2759"/>
<dbReference type="PANTHER" id="PTHR43941">
    <property type="entry name" value="STRUCTURAL MAINTENANCE OF CHROMOSOMES PROTEIN 2"/>
    <property type="match status" value="1"/>
</dbReference>
<dbReference type="Proteomes" id="UP000518752">
    <property type="component" value="Unassembled WGS sequence"/>
</dbReference>
<evidence type="ECO:0000256" key="1">
    <source>
        <dbReference type="SAM" id="Coils"/>
    </source>
</evidence>
<feature type="coiled-coil region" evidence="1">
    <location>
        <begin position="812"/>
        <end position="897"/>
    </location>
</feature>
<dbReference type="AlphaFoldDB" id="A0A8H5MGC5"/>
<feature type="compositionally biased region" description="Low complexity" evidence="2">
    <location>
        <begin position="57"/>
        <end position="82"/>
    </location>
</feature>
<feature type="region of interest" description="Disordered" evidence="2">
    <location>
        <begin position="271"/>
        <end position="292"/>
    </location>
</feature>
<feature type="region of interest" description="Disordered" evidence="2">
    <location>
        <begin position="44"/>
        <end position="82"/>
    </location>
</feature>
<name>A0A8H5MGC5_9AGAR</name>
<dbReference type="GO" id="GO:0000785">
    <property type="term" value="C:chromatin"/>
    <property type="evidence" value="ECO:0007669"/>
    <property type="project" value="TreeGrafter"/>
</dbReference>
<evidence type="ECO:0000259" key="3">
    <source>
        <dbReference type="Pfam" id="PF15456"/>
    </source>
</evidence>
<sequence length="928" mass="100752">MSDVDVGHGEREVEENGICLPETQLVPATAIVMNGVRRFLGGAGLSDSQSPGPPAPLNLGSPLSSAAPPTATSSAPIKSPPTTTAALFLKKKDKSRSSLASQSISGSVDDSPTTGASTRNRSNTGSSSSSANGSTRKSGSGPIQRNTRDDLLLSLLASEAVVESRNFAILSSDEVDELKKEETLLASRLSSLEKRLETERKIRDASLTLSTLSVPRNSGSKSASVGGNEQLDAANKRFDETQKEVWRIAQVKSDVSRRLVEHRAGVLSESVRRIEQGSGDAGSGPATPSLSSPASATFNGYFAGHPSSAVPTATSILPQAAQQQITASKKQAETTRELNHLRLEKEQLETMLGMEVQAAEDKVAALETDVPLLEEELELLKGEREIWNEERESHEGEKLRWEDERRAFEEMQQAKGGSEALLAQCRQQMSDLQGQLDAKDDELKGLQSQLSQAESQLSQLERTHAETADDLDSGRAFLQSLGMLGAIGTHIENLSTKLLLTEQASAQKEIGHRQRDSDWEMQKRRLEEDVRAGFDKREELSRELDIIRREREDAKRELSNLKDAAATRSPISPTNGQHFVFPPTPSTPTRNHSNSSHNSLSNIATPDTSDFSSPEAVSILSALKSLWLILPSPEARAAKFASSRERAFRAGTGPSSPTMGNAPSSPGGGAKSISDLDVRSLRSLYDSTTKNPSALSSPQSEFTLQSFISRVQSLLNDDRLLIERLLRFAQAHDLLKKNAERAQKLASEANSALETYQRQVRALEDRNAELVKRCGQFQGEVEEMRGLQEVVDRISAAKSEIEIQAAEQAETCRQLTEANNALSARALALAEEAAQAPDMVRRQMQKEIDEMRVKLAATETAKGGAGSVSQAALQAELDKAKKELSDALEGMEAVRASSQLQNVMLMDELVVTQTENAELKNQLRALKK</sequence>
<feature type="compositionally biased region" description="Polar residues" evidence="2">
    <location>
        <begin position="653"/>
        <end position="664"/>
    </location>
</feature>
<feature type="region of interest" description="Disordered" evidence="2">
    <location>
        <begin position="648"/>
        <end position="673"/>
    </location>
</feature>
<dbReference type="Pfam" id="PF15456">
    <property type="entry name" value="Uds1"/>
    <property type="match status" value="1"/>
</dbReference>
<keyword evidence="1" id="KW-0175">Coiled coil</keyword>
<evidence type="ECO:0000313" key="4">
    <source>
        <dbReference type="EMBL" id="KAF5392932.1"/>
    </source>
</evidence>
<gene>
    <name evidence="4" type="ORF">D9757_001216</name>
</gene>
<feature type="region of interest" description="Disordered" evidence="2">
    <location>
        <begin position="556"/>
        <end position="611"/>
    </location>
</feature>
<dbReference type="GO" id="GO:0000796">
    <property type="term" value="C:condensin complex"/>
    <property type="evidence" value="ECO:0007669"/>
    <property type="project" value="TreeGrafter"/>
</dbReference>
<feature type="domain" description="Up-regulated during septation protein 1" evidence="3">
    <location>
        <begin position="154"/>
        <end position="268"/>
    </location>
</feature>
<feature type="coiled-coil region" evidence="1">
    <location>
        <begin position="732"/>
        <end position="773"/>
    </location>
</feature>
<feature type="compositionally biased region" description="Low complexity" evidence="2">
    <location>
        <begin position="283"/>
        <end position="292"/>
    </location>
</feature>
<dbReference type="GO" id="GO:0007076">
    <property type="term" value="P:mitotic chromosome condensation"/>
    <property type="evidence" value="ECO:0007669"/>
    <property type="project" value="TreeGrafter"/>
</dbReference>
<feature type="region of interest" description="Disordered" evidence="2">
    <location>
        <begin position="98"/>
        <end position="146"/>
    </location>
</feature>
<proteinExistence type="predicted"/>
<dbReference type="GO" id="GO:0000793">
    <property type="term" value="C:condensed chromosome"/>
    <property type="evidence" value="ECO:0007669"/>
    <property type="project" value="TreeGrafter"/>
</dbReference>
<organism evidence="4 5">
    <name type="scientific">Collybiopsis confluens</name>
    <dbReference type="NCBI Taxonomy" id="2823264"/>
    <lineage>
        <taxon>Eukaryota</taxon>
        <taxon>Fungi</taxon>
        <taxon>Dikarya</taxon>
        <taxon>Basidiomycota</taxon>
        <taxon>Agaricomycotina</taxon>
        <taxon>Agaricomycetes</taxon>
        <taxon>Agaricomycetidae</taxon>
        <taxon>Agaricales</taxon>
        <taxon>Marasmiineae</taxon>
        <taxon>Omphalotaceae</taxon>
        <taxon>Collybiopsis</taxon>
    </lineage>
</organism>
<feature type="coiled-coil region" evidence="1">
    <location>
        <begin position="331"/>
        <end position="470"/>
    </location>
</feature>